<evidence type="ECO:0000313" key="4">
    <source>
        <dbReference type="EMBL" id="PIE25017.1"/>
    </source>
</evidence>
<sequence length="351" mass="38334">MSDTLDSSLAEQVKQAYQNKQPLKISGGGSKSSLGHAVTGDELCLQPYQGIINYEPSELVITARAGTPLHLIEEALAEEGQILGFEPPRYGTQATLGGTIACALSGPRRPYSGAARDFVLGCRMINGKGDILNFGGQVMKNVAGYDVSRLMCGAQGTLGVLLDISLKVIPRPQLERTLSLHKNEAQARALLNDLGRQPLPISATCFQDDLLNIRLSGSESAVTAAAKKIGGDLQAEDTQLWQQLRDQQHPFFKQPSLWRLSLSPATLSLPEDIVEQQLIEWGGAQRWITSQEGPDKIWDLARSLGGHATLHRANDSLRQPLEDGLFKLSQQLRHSFDPERILNPGRLYPTL</sequence>
<dbReference type="NCBIfam" id="NF008439">
    <property type="entry name" value="PRK11282.1"/>
    <property type="match status" value="1"/>
</dbReference>
<reference evidence="4 5" key="1">
    <citation type="submission" date="2017-10" db="EMBL/GenBank/DDBJ databases">
        <title>Novel microbial diversity and functional potential in the marine mammal oral microbiome.</title>
        <authorList>
            <person name="Dudek N.K."/>
            <person name="Sun C.L."/>
            <person name="Burstein D."/>
            <person name="Kantor R.S."/>
            <person name="Aliaga Goltsman D.S."/>
            <person name="Bik E.M."/>
            <person name="Thomas B.C."/>
            <person name="Banfield J.F."/>
            <person name="Relman D.A."/>
        </authorList>
    </citation>
    <scope>NUCLEOTIDE SEQUENCE [LARGE SCALE GENOMIC DNA]</scope>
    <source>
        <strain evidence="4">DOLJORAL78_47_21</strain>
    </source>
</reference>
<dbReference type="InterPro" id="IPR016164">
    <property type="entry name" value="FAD-linked_Oxase-like_C"/>
</dbReference>
<dbReference type="Proteomes" id="UP000243469">
    <property type="component" value="Unassembled WGS sequence"/>
</dbReference>
<dbReference type="PROSITE" id="PS51387">
    <property type="entry name" value="FAD_PCMH"/>
    <property type="match status" value="1"/>
</dbReference>
<keyword evidence="2" id="KW-0274">FAD</keyword>
<dbReference type="PANTHER" id="PTHR11748">
    <property type="entry name" value="D-LACTATE DEHYDROGENASE"/>
    <property type="match status" value="1"/>
</dbReference>
<gene>
    <name evidence="4" type="ORF">CSA60_02490</name>
</gene>
<evidence type="ECO:0000256" key="2">
    <source>
        <dbReference type="ARBA" id="ARBA00022827"/>
    </source>
</evidence>
<dbReference type="InterPro" id="IPR016169">
    <property type="entry name" value="FAD-bd_PCMH_sub2"/>
</dbReference>
<dbReference type="InterPro" id="IPR006094">
    <property type="entry name" value="Oxid_FAD_bind_N"/>
</dbReference>
<evidence type="ECO:0000313" key="5">
    <source>
        <dbReference type="Proteomes" id="UP000243469"/>
    </source>
</evidence>
<dbReference type="EMBL" id="PDSH01000014">
    <property type="protein sequence ID" value="PIE25017.1"/>
    <property type="molecule type" value="Genomic_DNA"/>
</dbReference>
<dbReference type="SUPFAM" id="SSF56176">
    <property type="entry name" value="FAD-binding/transporter-associated domain-like"/>
    <property type="match status" value="1"/>
</dbReference>
<feature type="domain" description="FAD-binding PCMH-type" evidence="3">
    <location>
        <begin position="1"/>
        <end position="171"/>
    </location>
</feature>
<dbReference type="PANTHER" id="PTHR11748:SF103">
    <property type="entry name" value="GLYCOLATE OXIDASE SUBUNIT GLCE"/>
    <property type="match status" value="1"/>
</dbReference>
<dbReference type="Gene3D" id="3.30.465.10">
    <property type="match status" value="1"/>
</dbReference>
<name>A0A2G6JNK4_NEPCE</name>
<dbReference type="InterPro" id="IPR016166">
    <property type="entry name" value="FAD-bd_PCMH"/>
</dbReference>
<proteinExistence type="predicted"/>
<comment type="caution">
    <text evidence="4">The sequence shown here is derived from an EMBL/GenBank/DDBJ whole genome shotgun (WGS) entry which is preliminary data.</text>
</comment>
<accession>A0A2G6JNK4</accession>
<dbReference type="InterPro" id="IPR036318">
    <property type="entry name" value="FAD-bd_PCMH-like_sf"/>
</dbReference>
<protein>
    <submittedName>
        <fullName evidence="4">Glycolate oxidase subunit GlcE</fullName>
    </submittedName>
</protein>
<dbReference type="Pfam" id="PF01565">
    <property type="entry name" value="FAD_binding_4"/>
    <property type="match status" value="1"/>
</dbReference>
<evidence type="ECO:0000259" key="3">
    <source>
        <dbReference type="PROSITE" id="PS51387"/>
    </source>
</evidence>
<organism evidence="4 5">
    <name type="scientific">Neptuniibacter caesariensis</name>
    <dbReference type="NCBI Taxonomy" id="207954"/>
    <lineage>
        <taxon>Bacteria</taxon>
        <taxon>Pseudomonadati</taxon>
        <taxon>Pseudomonadota</taxon>
        <taxon>Gammaproteobacteria</taxon>
        <taxon>Oceanospirillales</taxon>
        <taxon>Oceanospirillaceae</taxon>
        <taxon>Neptuniibacter</taxon>
    </lineage>
</organism>
<evidence type="ECO:0000256" key="1">
    <source>
        <dbReference type="ARBA" id="ARBA00022630"/>
    </source>
</evidence>
<dbReference type="SUPFAM" id="SSF55103">
    <property type="entry name" value="FAD-linked oxidases, C-terminal domain"/>
    <property type="match status" value="1"/>
</dbReference>
<dbReference type="GO" id="GO:0071949">
    <property type="term" value="F:FAD binding"/>
    <property type="evidence" value="ECO:0007669"/>
    <property type="project" value="InterPro"/>
</dbReference>
<dbReference type="GO" id="GO:0003824">
    <property type="term" value="F:catalytic activity"/>
    <property type="evidence" value="ECO:0007669"/>
    <property type="project" value="InterPro"/>
</dbReference>
<keyword evidence="1" id="KW-0285">Flavoprotein</keyword>
<dbReference type="AlphaFoldDB" id="A0A2G6JNK4"/>